<feature type="transmembrane region" description="Helical" evidence="8">
    <location>
        <begin position="141"/>
        <end position="160"/>
    </location>
</feature>
<dbReference type="InterPro" id="IPR002781">
    <property type="entry name" value="TM_pro_TauE-like"/>
</dbReference>
<keyword evidence="6 8" id="KW-1133">Transmembrane helix</keyword>
<evidence type="ECO:0000256" key="3">
    <source>
        <dbReference type="ARBA" id="ARBA00022448"/>
    </source>
</evidence>
<comment type="subcellular location">
    <subcellularLocation>
        <location evidence="1 8">Cell membrane</location>
        <topology evidence="1 8">Multi-pass membrane protein</topology>
    </subcellularLocation>
</comment>
<feature type="transmembrane region" description="Helical" evidence="8">
    <location>
        <begin position="41"/>
        <end position="58"/>
    </location>
</feature>
<dbReference type="PANTHER" id="PTHR30269">
    <property type="entry name" value="TRANSMEMBRANE PROTEIN YFCA"/>
    <property type="match status" value="1"/>
</dbReference>
<evidence type="ECO:0000256" key="2">
    <source>
        <dbReference type="ARBA" id="ARBA00009142"/>
    </source>
</evidence>
<keyword evidence="3" id="KW-0813">Transport</keyword>
<evidence type="ECO:0000256" key="7">
    <source>
        <dbReference type="ARBA" id="ARBA00023136"/>
    </source>
</evidence>
<feature type="transmembrane region" description="Helical" evidence="8">
    <location>
        <begin position="166"/>
        <end position="185"/>
    </location>
</feature>
<evidence type="ECO:0000313" key="10">
    <source>
        <dbReference type="Proteomes" id="UP001157126"/>
    </source>
</evidence>
<proteinExistence type="inferred from homology"/>
<protein>
    <recommendedName>
        <fullName evidence="8">Probable membrane transporter protein</fullName>
    </recommendedName>
</protein>
<evidence type="ECO:0000256" key="6">
    <source>
        <dbReference type="ARBA" id="ARBA00022989"/>
    </source>
</evidence>
<keyword evidence="5 8" id="KW-0812">Transmembrane</keyword>
<comment type="similarity">
    <text evidence="2 8">Belongs to the 4-toluene sulfonate uptake permease (TSUP) (TC 2.A.102) family.</text>
</comment>
<dbReference type="InterPro" id="IPR052017">
    <property type="entry name" value="TSUP"/>
</dbReference>
<dbReference type="EMBL" id="BSUO01000001">
    <property type="protein sequence ID" value="GMA40133.1"/>
    <property type="molecule type" value="Genomic_DNA"/>
</dbReference>
<name>A0ABQ6IQE1_9MICO</name>
<dbReference type="PANTHER" id="PTHR30269:SF0">
    <property type="entry name" value="MEMBRANE TRANSPORTER PROTEIN YFCA-RELATED"/>
    <property type="match status" value="1"/>
</dbReference>
<comment type="caution">
    <text evidence="9">The sequence shown here is derived from an EMBL/GenBank/DDBJ whole genome shotgun (WGS) entry which is preliminary data.</text>
</comment>
<keyword evidence="10" id="KW-1185">Reference proteome</keyword>
<evidence type="ECO:0000256" key="4">
    <source>
        <dbReference type="ARBA" id="ARBA00022475"/>
    </source>
</evidence>
<feature type="transmembrane region" description="Helical" evidence="8">
    <location>
        <begin position="236"/>
        <end position="256"/>
    </location>
</feature>
<reference evidence="10" key="1">
    <citation type="journal article" date="2019" name="Int. J. Syst. Evol. Microbiol.">
        <title>The Global Catalogue of Microorganisms (GCM) 10K type strain sequencing project: providing services to taxonomists for standard genome sequencing and annotation.</title>
        <authorList>
            <consortium name="The Broad Institute Genomics Platform"/>
            <consortium name="The Broad Institute Genome Sequencing Center for Infectious Disease"/>
            <person name="Wu L."/>
            <person name="Ma J."/>
        </authorList>
    </citation>
    <scope>NUCLEOTIDE SEQUENCE [LARGE SCALE GENOMIC DNA]</scope>
    <source>
        <strain evidence="10">NBRC 113072</strain>
    </source>
</reference>
<evidence type="ECO:0000256" key="5">
    <source>
        <dbReference type="ARBA" id="ARBA00022692"/>
    </source>
</evidence>
<feature type="transmembrane region" description="Helical" evidence="8">
    <location>
        <begin position="197"/>
        <end position="216"/>
    </location>
</feature>
<accession>A0ABQ6IQE1</accession>
<evidence type="ECO:0000256" key="1">
    <source>
        <dbReference type="ARBA" id="ARBA00004651"/>
    </source>
</evidence>
<dbReference type="Pfam" id="PF01925">
    <property type="entry name" value="TauE"/>
    <property type="match status" value="1"/>
</dbReference>
<gene>
    <name evidence="9" type="ORF">GCM10025883_21780</name>
</gene>
<keyword evidence="4 8" id="KW-1003">Cell membrane</keyword>
<keyword evidence="7 8" id="KW-0472">Membrane</keyword>
<evidence type="ECO:0000313" key="9">
    <source>
        <dbReference type="EMBL" id="GMA40133.1"/>
    </source>
</evidence>
<dbReference type="RefSeq" id="WP_431310530.1">
    <property type="nucleotide sequence ID" value="NZ_BSUO01000001.1"/>
</dbReference>
<sequence length="266" mass="26932">MLTLLAASPTVEPWILAALVFAALAAGWVDAVVGGGGLIQLPALLLLLPGAAPVQLLATNKLASICGTTTSAVTYARRIRPDVRTAGPLALAAFAGSCGGAFVASYLRKETFTPIILAVLILVGAWTVMKPSIGRVQKMRFTGRRHVGAAAIIGAVIGFYDGALGPGTGSFLVVGLVAICGYAFVQASGLAKIANVATNLAALAVFIPQGAVMWKIGLLMGAANIVGGYLGARSAVALGPGFVRTVLLVVVGAFIVRLGGELVGLW</sequence>
<organism evidence="9 10">
    <name type="scientific">Mobilicoccus caccae</name>
    <dbReference type="NCBI Taxonomy" id="1859295"/>
    <lineage>
        <taxon>Bacteria</taxon>
        <taxon>Bacillati</taxon>
        <taxon>Actinomycetota</taxon>
        <taxon>Actinomycetes</taxon>
        <taxon>Micrococcales</taxon>
        <taxon>Dermatophilaceae</taxon>
        <taxon>Mobilicoccus</taxon>
    </lineage>
</organism>
<evidence type="ECO:0000256" key="8">
    <source>
        <dbReference type="RuleBase" id="RU363041"/>
    </source>
</evidence>
<dbReference type="Proteomes" id="UP001157126">
    <property type="component" value="Unassembled WGS sequence"/>
</dbReference>
<feature type="transmembrane region" description="Helical" evidence="8">
    <location>
        <begin position="86"/>
        <end position="106"/>
    </location>
</feature>
<feature type="transmembrane region" description="Helical" evidence="8">
    <location>
        <begin position="112"/>
        <end position="129"/>
    </location>
</feature>